<dbReference type="EMBL" id="BMXO01000021">
    <property type="protein sequence ID" value="GGW70334.1"/>
    <property type="molecule type" value="Genomic_DNA"/>
</dbReference>
<accession>A0ABQ2WTH7</accession>
<proteinExistence type="predicted"/>
<dbReference type="Gene3D" id="2.60.120.10">
    <property type="entry name" value="Jelly Rolls"/>
    <property type="match status" value="1"/>
</dbReference>
<organism evidence="1 2">
    <name type="scientific">Halomonas johnsoniae</name>
    <dbReference type="NCBI Taxonomy" id="502832"/>
    <lineage>
        <taxon>Bacteria</taxon>
        <taxon>Pseudomonadati</taxon>
        <taxon>Pseudomonadota</taxon>
        <taxon>Gammaproteobacteria</taxon>
        <taxon>Oceanospirillales</taxon>
        <taxon>Halomonadaceae</taxon>
        <taxon>Halomonas</taxon>
    </lineage>
</organism>
<dbReference type="SUPFAM" id="SSF51206">
    <property type="entry name" value="cAMP-binding domain-like"/>
    <property type="match status" value="1"/>
</dbReference>
<protein>
    <recommendedName>
        <fullName evidence="3">Cyclic nucleotide-binding domain-containing protein</fullName>
    </recommendedName>
</protein>
<dbReference type="InterPro" id="IPR014710">
    <property type="entry name" value="RmlC-like_jellyroll"/>
</dbReference>
<evidence type="ECO:0008006" key="3">
    <source>
        <dbReference type="Google" id="ProtNLM"/>
    </source>
</evidence>
<evidence type="ECO:0000313" key="2">
    <source>
        <dbReference type="Proteomes" id="UP000647585"/>
    </source>
</evidence>
<keyword evidence="2" id="KW-1185">Reference proteome</keyword>
<name>A0ABQ2WTH7_9GAMM</name>
<evidence type="ECO:0000313" key="1">
    <source>
        <dbReference type="EMBL" id="GGW70334.1"/>
    </source>
</evidence>
<sequence length="79" mass="8912">MEQDKSCIIRHFSHYCSLNDDEKALLASLEESPTNIKAGTVLWEMGAPANEFCTLRSGTMSLFRISQRWLPKESSMTAT</sequence>
<dbReference type="InterPro" id="IPR018490">
    <property type="entry name" value="cNMP-bd_dom_sf"/>
</dbReference>
<gene>
    <name evidence="1" type="ORF">GCM10007158_33590</name>
</gene>
<dbReference type="Proteomes" id="UP000647585">
    <property type="component" value="Unassembled WGS sequence"/>
</dbReference>
<reference evidence="2" key="1">
    <citation type="journal article" date="2019" name="Int. J. Syst. Evol. Microbiol.">
        <title>The Global Catalogue of Microorganisms (GCM) 10K type strain sequencing project: providing services to taxonomists for standard genome sequencing and annotation.</title>
        <authorList>
            <consortium name="The Broad Institute Genomics Platform"/>
            <consortium name="The Broad Institute Genome Sequencing Center for Infectious Disease"/>
            <person name="Wu L."/>
            <person name="Ma J."/>
        </authorList>
    </citation>
    <scope>NUCLEOTIDE SEQUENCE [LARGE SCALE GENOMIC DNA]</scope>
    <source>
        <strain evidence="2">KCTC 22157</strain>
    </source>
</reference>
<comment type="caution">
    <text evidence="1">The sequence shown here is derived from an EMBL/GenBank/DDBJ whole genome shotgun (WGS) entry which is preliminary data.</text>
</comment>
<dbReference type="RefSeq" id="WP_081192105.1">
    <property type="nucleotide sequence ID" value="NZ_BMXO01000021.1"/>
</dbReference>